<accession>A0A0F9K3S1</accession>
<comment type="caution">
    <text evidence="1">The sequence shown here is derived from an EMBL/GenBank/DDBJ whole genome shotgun (WGS) entry which is preliminary data.</text>
</comment>
<gene>
    <name evidence="1" type="ORF">LCGC14_1378350</name>
</gene>
<dbReference type="AlphaFoldDB" id="A0A0F9K3S1"/>
<evidence type="ECO:0000313" key="1">
    <source>
        <dbReference type="EMBL" id="KKM76613.1"/>
    </source>
</evidence>
<sequence length="266" mass="28455">MQSAESSLVRIRDLLALGGKDFLIEVQKGNIAGHSMVHKFGRNDNVPMNSWAFINLLGFTDWPLSAPTTVRIKAGGDAADVAGGAGAREITVLGLDDSFNEVEEAIATNGVNVSAATATAFWRIYRAWVSAVGTYGVANTTAVTVENSGGGTDVIQIGAGEGQTQFGGWTVSLGKSAYLMSLHMHVDSKKIANIRMFTREDIDDVVAPMKSKRLKLFFDGVIGNVPYRAKGPEIKIPQKTDIWLEAFGDAATAEVACDFELLVVDN</sequence>
<name>A0A0F9K3S1_9ZZZZ</name>
<proteinExistence type="predicted"/>
<dbReference type="EMBL" id="LAZR01008778">
    <property type="protein sequence ID" value="KKM76613.1"/>
    <property type="molecule type" value="Genomic_DNA"/>
</dbReference>
<organism evidence="1">
    <name type="scientific">marine sediment metagenome</name>
    <dbReference type="NCBI Taxonomy" id="412755"/>
    <lineage>
        <taxon>unclassified sequences</taxon>
        <taxon>metagenomes</taxon>
        <taxon>ecological metagenomes</taxon>
    </lineage>
</organism>
<reference evidence="1" key="1">
    <citation type="journal article" date="2015" name="Nature">
        <title>Complex archaea that bridge the gap between prokaryotes and eukaryotes.</title>
        <authorList>
            <person name="Spang A."/>
            <person name="Saw J.H."/>
            <person name="Jorgensen S.L."/>
            <person name="Zaremba-Niedzwiedzka K."/>
            <person name="Martijn J."/>
            <person name="Lind A.E."/>
            <person name="van Eijk R."/>
            <person name="Schleper C."/>
            <person name="Guy L."/>
            <person name="Ettema T.J."/>
        </authorList>
    </citation>
    <scope>NUCLEOTIDE SEQUENCE</scope>
</reference>
<protein>
    <submittedName>
        <fullName evidence="1">Uncharacterized protein</fullName>
    </submittedName>
</protein>